<keyword evidence="6" id="KW-1185">Reference proteome</keyword>
<dbReference type="SUPFAM" id="SSF53056">
    <property type="entry name" value="beta-carbonic anhydrase, cab"/>
    <property type="match status" value="1"/>
</dbReference>
<name>A0A1E3PWC9_LIPST</name>
<dbReference type="PANTHER" id="PTHR43175">
    <property type="entry name" value="CARBONIC ANHYDRASE"/>
    <property type="match status" value="1"/>
</dbReference>
<dbReference type="OrthoDB" id="10248475at2759"/>
<dbReference type="Proteomes" id="UP000094385">
    <property type="component" value="Unassembled WGS sequence"/>
</dbReference>
<dbReference type="STRING" id="675824.A0A1E3PWC9"/>
<dbReference type="InterPro" id="IPR036874">
    <property type="entry name" value="Carbonic_anhydrase_sf"/>
</dbReference>
<dbReference type="GO" id="GO:0008270">
    <property type="term" value="F:zinc ion binding"/>
    <property type="evidence" value="ECO:0007669"/>
    <property type="project" value="InterPro"/>
</dbReference>
<dbReference type="Gene3D" id="3.40.1050.10">
    <property type="entry name" value="Carbonic anhydrase"/>
    <property type="match status" value="1"/>
</dbReference>
<gene>
    <name evidence="5" type="ORF">LIPSTDRAFT_75895</name>
</gene>
<proteinExistence type="inferred from homology"/>
<evidence type="ECO:0000313" key="6">
    <source>
        <dbReference type="Proteomes" id="UP000094385"/>
    </source>
</evidence>
<organism evidence="5 6">
    <name type="scientific">Lipomyces starkeyi NRRL Y-11557</name>
    <dbReference type="NCBI Taxonomy" id="675824"/>
    <lineage>
        <taxon>Eukaryota</taxon>
        <taxon>Fungi</taxon>
        <taxon>Dikarya</taxon>
        <taxon>Ascomycota</taxon>
        <taxon>Saccharomycotina</taxon>
        <taxon>Lipomycetes</taxon>
        <taxon>Lipomycetales</taxon>
        <taxon>Lipomycetaceae</taxon>
        <taxon>Lipomyces</taxon>
    </lineage>
</organism>
<reference evidence="5 6" key="1">
    <citation type="journal article" date="2016" name="Proc. Natl. Acad. Sci. U.S.A.">
        <title>Comparative genomics of biotechnologically important yeasts.</title>
        <authorList>
            <person name="Riley R."/>
            <person name="Haridas S."/>
            <person name="Wolfe K.H."/>
            <person name="Lopes M.R."/>
            <person name="Hittinger C.T."/>
            <person name="Goeker M."/>
            <person name="Salamov A.A."/>
            <person name="Wisecaver J.H."/>
            <person name="Long T.M."/>
            <person name="Calvey C.H."/>
            <person name="Aerts A.L."/>
            <person name="Barry K.W."/>
            <person name="Choi C."/>
            <person name="Clum A."/>
            <person name="Coughlan A.Y."/>
            <person name="Deshpande S."/>
            <person name="Douglass A.P."/>
            <person name="Hanson S.J."/>
            <person name="Klenk H.-P."/>
            <person name="LaButti K.M."/>
            <person name="Lapidus A."/>
            <person name="Lindquist E.A."/>
            <person name="Lipzen A.M."/>
            <person name="Meier-Kolthoff J.P."/>
            <person name="Ohm R.A."/>
            <person name="Otillar R.P."/>
            <person name="Pangilinan J.L."/>
            <person name="Peng Y."/>
            <person name="Rokas A."/>
            <person name="Rosa C.A."/>
            <person name="Scheuner C."/>
            <person name="Sibirny A.A."/>
            <person name="Slot J.C."/>
            <person name="Stielow J.B."/>
            <person name="Sun H."/>
            <person name="Kurtzman C.P."/>
            <person name="Blackwell M."/>
            <person name="Grigoriev I.V."/>
            <person name="Jeffries T.W."/>
        </authorList>
    </citation>
    <scope>NUCLEOTIDE SEQUENCE [LARGE SCALE GENOMIC DNA]</scope>
    <source>
        <strain evidence="5 6">NRRL Y-11557</strain>
    </source>
</reference>
<evidence type="ECO:0000256" key="3">
    <source>
        <dbReference type="ARBA" id="ARBA00022833"/>
    </source>
</evidence>
<dbReference type="GO" id="GO:0004089">
    <property type="term" value="F:carbonate dehydratase activity"/>
    <property type="evidence" value="ECO:0007669"/>
    <property type="project" value="InterPro"/>
</dbReference>
<comment type="similarity">
    <text evidence="1">Belongs to the beta-class carbonic anhydrase family.</text>
</comment>
<dbReference type="InterPro" id="IPR001765">
    <property type="entry name" value="Carbonic_anhydrase"/>
</dbReference>
<dbReference type="PANTHER" id="PTHR43175:SF3">
    <property type="entry name" value="CARBON DISULFIDE HYDROLASE"/>
    <property type="match status" value="1"/>
</dbReference>
<feature type="binding site" evidence="4">
    <location>
        <position position="5"/>
    </location>
    <ligand>
        <name>Zn(2+)</name>
        <dbReference type="ChEBI" id="CHEBI:29105"/>
    </ligand>
</feature>
<protein>
    <recommendedName>
        <fullName evidence="7">Carbonic anhydrase</fullName>
    </recommendedName>
</protein>
<keyword evidence="2 4" id="KW-0479">Metal-binding</keyword>
<evidence type="ECO:0000256" key="4">
    <source>
        <dbReference type="PIRSR" id="PIRSR601765-1"/>
    </source>
</evidence>
<dbReference type="AlphaFoldDB" id="A0A1E3PWC9"/>
<evidence type="ECO:0000313" key="5">
    <source>
        <dbReference type="EMBL" id="ODQ69630.1"/>
    </source>
</evidence>
<evidence type="ECO:0000256" key="2">
    <source>
        <dbReference type="ARBA" id="ARBA00022723"/>
    </source>
</evidence>
<sequence>MIIHHTDCGLTHATNEKIRHILKQRLPEDPTIDTLEFGEIKNLEMSVLEDMQFLRNSPLVRADLVIKGYLYDLETGRLTEVNGDALSR</sequence>
<comment type="cofactor">
    <cofactor evidence="4">
        <name>Zn(2+)</name>
        <dbReference type="ChEBI" id="CHEBI:29105"/>
    </cofactor>
    <text evidence="4">Binds 1 zinc ion per subunit.</text>
</comment>
<dbReference type="EMBL" id="KV454303">
    <property type="protein sequence ID" value="ODQ69630.1"/>
    <property type="molecule type" value="Genomic_DNA"/>
</dbReference>
<evidence type="ECO:0008006" key="7">
    <source>
        <dbReference type="Google" id="ProtNLM"/>
    </source>
</evidence>
<feature type="binding site" evidence="4">
    <location>
        <position position="8"/>
    </location>
    <ligand>
        <name>Zn(2+)</name>
        <dbReference type="ChEBI" id="CHEBI:29105"/>
    </ligand>
</feature>
<keyword evidence="3 4" id="KW-0862">Zinc</keyword>
<accession>A0A1E3PWC9</accession>
<evidence type="ECO:0000256" key="1">
    <source>
        <dbReference type="ARBA" id="ARBA00006217"/>
    </source>
</evidence>